<comment type="caution">
    <text evidence="5">The sequence shown here is derived from an EMBL/GenBank/DDBJ whole genome shotgun (WGS) entry which is preliminary data.</text>
</comment>
<dbReference type="RefSeq" id="WP_188436132.1">
    <property type="nucleotide sequence ID" value="NZ_BMCM01000002.1"/>
</dbReference>
<dbReference type="SUPFAM" id="SSF46785">
    <property type="entry name" value="Winged helix' DNA-binding domain"/>
    <property type="match status" value="1"/>
</dbReference>
<accession>A0ABQ1RM36</accession>
<evidence type="ECO:0000256" key="1">
    <source>
        <dbReference type="ARBA" id="ARBA00023015"/>
    </source>
</evidence>
<evidence type="ECO:0000259" key="4">
    <source>
        <dbReference type="PROSITE" id="PS50949"/>
    </source>
</evidence>
<evidence type="ECO:0000256" key="2">
    <source>
        <dbReference type="ARBA" id="ARBA00023125"/>
    </source>
</evidence>
<reference evidence="6" key="1">
    <citation type="journal article" date="2019" name="Int. J. Syst. Evol. Microbiol.">
        <title>The Global Catalogue of Microorganisms (GCM) 10K type strain sequencing project: providing services to taxonomists for standard genome sequencing and annotation.</title>
        <authorList>
            <consortium name="The Broad Institute Genomics Platform"/>
            <consortium name="The Broad Institute Genome Sequencing Center for Infectious Disease"/>
            <person name="Wu L."/>
            <person name="Ma J."/>
        </authorList>
    </citation>
    <scope>NUCLEOTIDE SEQUENCE [LARGE SCALE GENOMIC DNA]</scope>
    <source>
        <strain evidence="6">CCM 7640</strain>
    </source>
</reference>
<name>A0ABQ1RM36_9MICO</name>
<dbReference type="InterPro" id="IPR050679">
    <property type="entry name" value="Bact_HTH_transcr_reg"/>
</dbReference>
<protein>
    <submittedName>
        <fullName evidence="5">Transcriptional regulator, GntR family protein</fullName>
    </submittedName>
</protein>
<evidence type="ECO:0000313" key="5">
    <source>
        <dbReference type="EMBL" id="GGD74529.1"/>
    </source>
</evidence>
<dbReference type="Pfam" id="PF07702">
    <property type="entry name" value="UTRA"/>
    <property type="match status" value="1"/>
</dbReference>
<dbReference type="SUPFAM" id="SSF64288">
    <property type="entry name" value="Chorismate lyase-like"/>
    <property type="match status" value="1"/>
</dbReference>
<dbReference type="InterPro" id="IPR036388">
    <property type="entry name" value="WH-like_DNA-bd_sf"/>
</dbReference>
<dbReference type="SMART" id="SM00345">
    <property type="entry name" value="HTH_GNTR"/>
    <property type="match status" value="1"/>
</dbReference>
<dbReference type="Gene3D" id="1.10.10.10">
    <property type="entry name" value="Winged helix-like DNA-binding domain superfamily/Winged helix DNA-binding domain"/>
    <property type="match status" value="1"/>
</dbReference>
<organism evidence="5 6">
    <name type="scientific">Microbacterium murale</name>
    <dbReference type="NCBI Taxonomy" id="1081040"/>
    <lineage>
        <taxon>Bacteria</taxon>
        <taxon>Bacillati</taxon>
        <taxon>Actinomycetota</taxon>
        <taxon>Actinomycetes</taxon>
        <taxon>Micrococcales</taxon>
        <taxon>Microbacteriaceae</taxon>
        <taxon>Microbacterium</taxon>
    </lineage>
</organism>
<dbReference type="EMBL" id="BMCM01000002">
    <property type="protein sequence ID" value="GGD74529.1"/>
    <property type="molecule type" value="Genomic_DNA"/>
</dbReference>
<keyword evidence="3" id="KW-0804">Transcription</keyword>
<evidence type="ECO:0000256" key="3">
    <source>
        <dbReference type="ARBA" id="ARBA00023163"/>
    </source>
</evidence>
<evidence type="ECO:0000313" key="6">
    <source>
        <dbReference type="Proteomes" id="UP000629365"/>
    </source>
</evidence>
<keyword evidence="1" id="KW-0805">Transcription regulation</keyword>
<feature type="domain" description="HTH gntR-type" evidence="4">
    <location>
        <begin position="9"/>
        <end position="77"/>
    </location>
</feature>
<dbReference type="InterPro" id="IPR000524">
    <property type="entry name" value="Tscrpt_reg_HTH_GntR"/>
</dbReference>
<dbReference type="Pfam" id="PF00392">
    <property type="entry name" value="GntR"/>
    <property type="match status" value="1"/>
</dbReference>
<dbReference type="Proteomes" id="UP000629365">
    <property type="component" value="Unassembled WGS sequence"/>
</dbReference>
<dbReference type="Gene3D" id="3.40.1410.10">
    <property type="entry name" value="Chorismate lyase-like"/>
    <property type="match status" value="1"/>
</dbReference>
<gene>
    <name evidence="5" type="ORF">GCM10007269_16900</name>
</gene>
<keyword evidence="6" id="KW-1185">Reference proteome</keyword>
<dbReference type="InterPro" id="IPR011663">
    <property type="entry name" value="UTRA"/>
</dbReference>
<dbReference type="PROSITE" id="PS50949">
    <property type="entry name" value="HTH_GNTR"/>
    <property type="match status" value="1"/>
</dbReference>
<dbReference type="PANTHER" id="PTHR44846">
    <property type="entry name" value="MANNOSYL-D-GLYCERATE TRANSPORT/METABOLISM SYSTEM REPRESSOR MNGR-RELATED"/>
    <property type="match status" value="1"/>
</dbReference>
<dbReference type="PANTHER" id="PTHR44846:SF1">
    <property type="entry name" value="MANNOSYL-D-GLYCERATE TRANSPORT_METABOLISM SYSTEM REPRESSOR MNGR-RELATED"/>
    <property type="match status" value="1"/>
</dbReference>
<keyword evidence="2" id="KW-0238">DNA-binding</keyword>
<dbReference type="InterPro" id="IPR036390">
    <property type="entry name" value="WH_DNA-bd_sf"/>
</dbReference>
<dbReference type="InterPro" id="IPR028978">
    <property type="entry name" value="Chorismate_lyase_/UTRA_dom_sf"/>
</dbReference>
<sequence length="251" mass="27639">MPQRTVSINRKHLSIAATIAGDIDAGRLSVGDTLPSESSLAARFGVARGTIHRALEHVEHTRKSLSRRGTRWVVHPETLAQDVTELRSFGQWAKAIGHEPGGHTLHCTEGRANAEEAHALGITAQRPVLRIMRLQSIDDVPIMVKRTTFPQWLMPTIAQLPEDARSIMEVVERAHGPQLAYGEHLISAMLPDPEDARLLGVSRITPLLRVQRSARTFDGRPFEYSDDRYLATATSLSIVNSAPHGVSLNAH</sequence>
<dbReference type="SMART" id="SM00866">
    <property type="entry name" value="UTRA"/>
    <property type="match status" value="1"/>
</dbReference>
<proteinExistence type="predicted"/>